<dbReference type="Proteomes" id="UP001176961">
    <property type="component" value="Unassembled WGS sequence"/>
</dbReference>
<gene>
    <name evidence="1" type="ORF">CYNAS_LOCUS5953</name>
</gene>
<reference evidence="1" key="1">
    <citation type="submission" date="2023-07" db="EMBL/GenBank/DDBJ databases">
        <authorList>
            <consortium name="CYATHOMIX"/>
        </authorList>
    </citation>
    <scope>NUCLEOTIDE SEQUENCE</scope>
    <source>
        <strain evidence="1">N/A</strain>
    </source>
</reference>
<protein>
    <submittedName>
        <fullName evidence="1">Uncharacterized protein</fullName>
    </submittedName>
</protein>
<proteinExistence type="predicted"/>
<comment type="caution">
    <text evidence="1">The sequence shown here is derived from an EMBL/GenBank/DDBJ whole genome shotgun (WGS) entry which is preliminary data.</text>
</comment>
<evidence type="ECO:0000313" key="1">
    <source>
        <dbReference type="EMBL" id="CAJ0593970.1"/>
    </source>
</evidence>
<keyword evidence="2" id="KW-1185">Reference proteome</keyword>
<accession>A0AA36GKX1</accession>
<organism evidence="1 2">
    <name type="scientific">Cylicocyclus nassatus</name>
    <name type="common">Nematode worm</name>
    <dbReference type="NCBI Taxonomy" id="53992"/>
    <lineage>
        <taxon>Eukaryota</taxon>
        <taxon>Metazoa</taxon>
        <taxon>Ecdysozoa</taxon>
        <taxon>Nematoda</taxon>
        <taxon>Chromadorea</taxon>
        <taxon>Rhabditida</taxon>
        <taxon>Rhabditina</taxon>
        <taxon>Rhabditomorpha</taxon>
        <taxon>Strongyloidea</taxon>
        <taxon>Strongylidae</taxon>
        <taxon>Cylicocyclus</taxon>
    </lineage>
</organism>
<sequence length="203" mass="23005">MSWGHSATRSWKVIKYVDLRSQPSRIIMESDLAVNLCKESRLLTLSQGNTVIEQIPLCAPSPTVISQYTEFKQNDTRSLSSSQRSFYMLESQSSPHPDLRSVINPITIKREDFTNSPHNSQSPLKCFSPFSPMPSQSCLSTPVKLEVQEKATQTECLDDWCSSDEQLEAELSRLMRSPQFMSLVKKIQRIWPKLQMTGAGNGF</sequence>
<dbReference type="EMBL" id="CATQJL010000112">
    <property type="protein sequence ID" value="CAJ0593970.1"/>
    <property type="molecule type" value="Genomic_DNA"/>
</dbReference>
<name>A0AA36GKX1_CYLNA</name>
<evidence type="ECO:0000313" key="2">
    <source>
        <dbReference type="Proteomes" id="UP001176961"/>
    </source>
</evidence>
<dbReference type="AlphaFoldDB" id="A0AA36GKX1"/>